<feature type="transmembrane region" description="Helical" evidence="8">
    <location>
        <begin position="274"/>
        <end position="295"/>
    </location>
</feature>
<keyword evidence="8" id="KW-0812">Transmembrane</keyword>
<dbReference type="InterPro" id="IPR000731">
    <property type="entry name" value="SSD"/>
</dbReference>
<dbReference type="EMBL" id="CAJVPY010043340">
    <property type="protein sequence ID" value="CAG8808102.1"/>
    <property type="molecule type" value="Genomic_DNA"/>
</dbReference>
<reference evidence="10" key="1">
    <citation type="submission" date="2021-06" db="EMBL/GenBank/DDBJ databases">
        <authorList>
            <person name="Kallberg Y."/>
            <person name="Tangrot J."/>
            <person name="Rosling A."/>
        </authorList>
    </citation>
    <scope>NUCLEOTIDE SEQUENCE</scope>
    <source>
        <strain evidence="10">MA453B</strain>
    </source>
</reference>
<dbReference type="PROSITE" id="PS50156">
    <property type="entry name" value="SSD"/>
    <property type="match status" value="1"/>
</dbReference>
<protein>
    <submittedName>
        <fullName evidence="10">19403_t:CDS:1</fullName>
    </submittedName>
</protein>
<feature type="non-terminal residue" evidence="10">
    <location>
        <position position="1"/>
    </location>
</feature>
<dbReference type="InterPro" id="IPR053958">
    <property type="entry name" value="HMGCR/SNAP/NPC1-like_SSD"/>
</dbReference>
<keyword evidence="5" id="KW-0256">Endoplasmic reticulum</keyword>
<sequence>HVFASLIMSLSICALFGITLTFASVSWKLLPFILILVGVENTFILTNAVTSIPTQLNVKERIAKGLEKVGYTNTKMLICWLLVLLLFSMISIDIQEFCIFTSIAMIIDYVLQITFFVAVLSIDLEWFELEKICTYYADNDNTDRNIILPSKTANYGRRIGCSLVVLIFLVWVTNIYHTNIEFTNIEVPSALSSLIGNSTAPPAIHTNITFWETSMDKTANEFWSIVNPDKKDQIVEILPTRHLTLSYDIEQDDISYPFNGDINWRLIIKTFVWFLKYIILPIIGIVFTTPIMMGFTSPEKLVIRILEKTSSNECKNILASPPSGSSSLYATIPQIITLRGRHLADIDLLCANLNGVIITCATDKHITSWNGMQGTPLRKLERYMRRCATCKCDSTGGMKSCISWPVRAMCMSEKTAAAGFEDG</sequence>
<keyword evidence="11" id="KW-1185">Reference proteome</keyword>
<feature type="transmembrane region" description="Helical" evidence="8">
    <location>
        <begin position="159"/>
        <end position="177"/>
    </location>
</feature>
<evidence type="ECO:0000256" key="6">
    <source>
        <dbReference type="ARBA" id="ARBA00023034"/>
    </source>
</evidence>
<proteinExistence type="predicted"/>
<dbReference type="SUPFAM" id="SSF82866">
    <property type="entry name" value="Multidrug efflux transporter AcrB transmembrane domain"/>
    <property type="match status" value="1"/>
</dbReference>
<gene>
    <name evidence="10" type="ORF">DERYTH_LOCUS24809</name>
</gene>
<accession>A0A9N9K371</accession>
<dbReference type="PANTHER" id="PTHR46378:SF1">
    <property type="entry name" value="STEROL REGULATORY ELEMENT-BINDING PROTEIN CLEAVAGE-ACTIVATING PROTEIN"/>
    <property type="match status" value="1"/>
</dbReference>
<feature type="transmembrane region" description="Helical" evidence="8">
    <location>
        <begin position="33"/>
        <end position="56"/>
    </location>
</feature>
<dbReference type="GO" id="GO:0032934">
    <property type="term" value="F:sterol binding"/>
    <property type="evidence" value="ECO:0007669"/>
    <property type="project" value="InterPro"/>
</dbReference>
<dbReference type="Proteomes" id="UP000789405">
    <property type="component" value="Unassembled WGS sequence"/>
</dbReference>
<dbReference type="GO" id="GO:0032933">
    <property type="term" value="P:SREBP signaling pathway"/>
    <property type="evidence" value="ECO:0007669"/>
    <property type="project" value="InterPro"/>
</dbReference>
<dbReference type="GO" id="GO:0032936">
    <property type="term" value="C:SREBP-SCAP complex"/>
    <property type="evidence" value="ECO:0007669"/>
    <property type="project" value="TreeGrafter"/>
</dbReference>
<keyword evidence="6" id="KW-0333">Golgi apparatus</keyword>
<evidence type="ECO:0000256" key="5">
    <source>
        <dbReference type="ARBA" id="ARBA00022824"/>
    </source>
</evidence>
<feature type="transmembrane region" description="Helical" evidence="8">
    <location>
        <begin position="77"/>
        <end position="94"/>
    </location>
</feature>
<evidence type="ECO:0000256" key="7">
    <source>
        <dbReference type="ARBA" id="ARBA00023136"/>
    </source>
</evidence>
<evidence type="ECO:0000256" key="1">
    <source>
        <dbReference type="ARBA" id="ARBA00004240"/>
    </source>
</evidence>
<dbReference type="Pfam" id="PF12349">
    <property type="entry name" value="Sterol-sensing"/>
    <property type="match status" value="1"/>
</dbReference>
<evidence type="ECO:0000259" key="9">
    <source>
        <dbReference type="PROSITE" id="PS50156"/>
    </source>
</evidence>
<dbReference type="GO" id="GO:0000139">
    <property type="term" value="C:Golgi membrane"/>
    <property type="evidence" value="ECO:0007669"/>
    <property type="project" value="UniProtKB-SubCell"/>
</dbReference>
<dbReference type="OrthoDB" id="6510177at2759"/>
<evidence type="ECO:0000256" key="3">
    <source>
        <dbReference type="ARBA" id="ARBA00022574"/>
    </source>
</evidence>
<evidence type="ECO:0000256" key="8">
    <source>
        <dbReference type="SAM" id="Phobius"/>
    </source>
</evidence>
<evidence type="ECO:0000256" key="2">
    <source>
        <dbReference type="ARBA" id="ARBA00004394"/>
    </source>
</evidence>
<keyword evidence="7 8" id="KW-0472">Membrane</keyword>
<name>A0A9N9K371_9GLOM</name>
<dbReference type="PANTHER" id="PTHR46378">
    <property type="entry name" value="STEROL REGULATORY ELEMENT-BINDING PROTEIN CLEAVAGE-ACTIVATING PROTEIN"/>
    <property type="match status" value="1"/>
</dbReference>
<feature type="non-terminal residue" evidence="10">
    <location>
        <position position="423"/>
    </location>
</feature>
<keyword evidence="4" id="KW-0677">Repeat</keyword>
<dbReference type="GO" id="GO:0045540">
    <property type="term" value="P:regulation of cholesterol biosynthetic process"/>
    <property type="evidence" value="ECO:0007669"/>
    <property type="project" value="TreeGrafter"/>
</dbReference>
<comment type="subcellular location">
    <subcellularLocation>
        <location evidence="1">Endoplasmic reticulum</location>
    </subcellularLocation>
    <subcellularLocation>
        <location evidence="2">Golgi apparatus membrane</location>
    </subcellularLocation>
</comment>
<evidence type="ECO:0000256" key="4">
    <source>
        <dbReference type="ARBA" id="ARBA00022737"/>
    </source>
</evidence>
<feature type="transmembrane region" description="Helical" evidence="8">
    <location>
        <begin position="100"/>
        <end position="122"/>
    </location>
</feature>
<feature type="domain" description="SSD" evidence="9">
    <location>
        <begin position="1"/>
        <end position="122"/>
    </location>
</feature>
<comment type="caution">
    <text evidence="10">The sequence shown here is derived from an EMBL/GenBank/DDBJ whole genome shotgun (WGS) entry which is preliminary data.</text>
</comment>
<dbReference type="AlphaFoldDB" id="A0A9N9K371"/>
<keyword evidence="3" id="KW-0853">WD repeat</keyword>
<evidence type="ECO:0000313" key="11">
    <source>
        <dbReference type="Proteomes" id="UP000789405"/>
    </source>
</evidence>
<dbReference type="GO" id="GO:0005789">
    <property type="term" value="C:endoplasmic reticulum membrane"/>
    <property type="evidence" value="ECO:0007669"/>
    <property type="project" value="InterPro"/>
</dbReference>
<evidence type="ECO:0000313" key="10">
    <source>
        <dbReference type="EMBL" id="CAG8808102.1"/>
    </source>
</evidence>
<keyword evidence="8" id="KW-1133">Transmembrane helix</keyword>
<dbReference type="InterPro" id="IPR030225">
    <property type="entry name" value="SCAP"/>
</dbReference>
<organism evidence="10 11">
    <name type="scientific">Dentiscutata erythropus</name>
    <dbReference type="NCBI Taxonomy" id="1348616"/>
    <lineage>
        <taxon>Eukaryota</taxon>
        <taxon>Fungi</taxon>
        <taxon>Fungi incertae sedis</taxon>
        <taxon>Mucoromycota</taxon>
        <taxon>Glomeromycotina</taxon>
        <taxon>Glomeromycetes</taxon>
        <taxon>Diversisporales</taxon>
        <taxon>Gigasporaceae</taxon>
        <taxon>Dentiscutata</taxon>
    </lineage>
</organism>